<dbReference type="EMBL" id="PGOL01007298">
    <property type="protein sequence ID" value="PKI32842.1"/>
    <property type="molecule type" value="Genomic_DNA"/>
</dbReference>
<comment type="caution">
    <text evidence="1">The sequence shown here is derived from an EMBL/GenBank/DDBJ whole genome shotgun (WGS) entry which is preliminary data.</text>
</comment>
<gene>
    <name evidence="1" type="ORF">CRG98_046768</name>
</gene>
<keyword evidence="2" id="KW-1185">Reference proteome</keyword>
<sequence length="143" mass="16354">MVLERVMLSRVYARMRMHSHHVRPSMSECSEKERLVLAPYYPSTEEEPCSRSIVEAIGTIDITEPLGIYPSTSIWHPRLGFWPQRVFLSALRSRDPYHTSLSVFVVAPSLELASKPFLVNLDLNDVHVLGELKRPYPHGLDVV</sequence>
<name>A0A2I0HM77_PUNGR</name>
<organism evidence="1 2">
    <name type="scientific">Punica granatum</name>
    <name type="common">Pomegranate</name>
    <dbReference type="NCBI Taxonomy" id="22663"/>
    <lineage>
        <taxon>Eukaryota</taxon>
        <taxon>Viridiplantae</taxon>
        <taxon>Streptophyta</taxon>
        <taxon>Embryophyta</taxon>
        <taxon>Tracheophyta</taxon>
        <taxon>Spermatophyta</taxon>
        <taxon>Magnoliopsida</taxon>
        <taxon>eudicotyledons</taxon>
        <taxon>Gunneridae</taxon>
        <taxon>Pentapetalae</taxon>
        <taxon>rosids</taxon>
        <taxon>malvids</taxon>
        <taxon>Myrtales</taxon>
        <taxon>Lythraceae</taxon>
        <taxon>Punica</taxon>
    </lineage>
</organism>
<proteinExistence type="predicted"/>
<evidence type="ECO:0000313" key="2">
    <source>
        <dbReference type="Proteomes" id="UP000233551"/>
    </source>
</evidence>
<accession>A0A2I0HM77</accession>
<dbReference type="AlphaFoldDB" id="A0A2I0HM77"/>
<evidence type="ECO:0000313" key="1">
    <source>
        <dbReference type="EMBL" id="PKI32842.1"/>
    </source>
</evidence>
<reference evidence="1 2" key="1">
    <citation type="submission" date="2017-11" db="EMBL/GenBank/DDBJ databases">
        <title>De-novo sequencing of pomegranate (Punica granatum L.) genome.</title>
        <authorList>
            <person name="Akparov Z."/>
            <person name="Amiraslanov A."/>
            <person name="Hajiyeva S."/>
            <person name="Abbasov M."/>
            <person name="Kaur K."/>
            <person name="Hamwieh A."/>
            <person name="Solovyev V."/>
            <person name="Salamov A."/>
            <person name="Braich B."/>
            <person name="Kosarev P."/>
            <person name="Mahmoud A."/>
            <person name="Hajiyev E."/>
            <person name="Babayeva S."/>
            <person name="Izzatullayeva V."/>
            <person name="Mammadov A."/>
            <person name="Mammadov A."/>
            <person name="Sharifova S."/>
            <person name="Ojaghi J."/>
            <person name="Eynullazada K."/>
            <person name="Bayramov B."/>
            <person name="Abdulazimova A."/>
            <person name="Shahmuradov I."/>
        </authorList>
    </citation>
    <scope>NUCLEOTIDE SEQUENCE [LARGE SCALE GENOMIC DNA]</scope>
    <source>
        <strain evidence="2">cv. AG2017</strain>
        <tissue evidence="1">Leaf</tissue>
    </source>
</reference>
<dbReference type="Proteomes" id="UP000233551">
    <property type="component" value="Unassembled WGS sequence"/>
</dbReference>
<protein>
    <submittedName>
        <fullName evidence="1">Uncharacterized protein</fullName>
    </submittedName>
</protein>